<reference evidence="1 2" key="1">
    <citation type="submission" date="2024-04" db="EMBL/GenBank/DDBJ databases">
        <title>Okeanomitos corallinicola gen. &amp; sp. nov. (Nostocales, Cyanobacteria), a new toxic marine heterocyst-forming cyanobacterium from a coral reef.</title>
        <authorList>
            <person name="Li H."/>
            <person name="Li R."/>
            <person name="Kang J."/>
            <person name="Hii K.S."/>
            <person name="Mohamed H.F."/>
            <person name="Xu X."/>
            <person name="Luo Z."/>
        </authorList>
    </citation>
    <scope>NUCLEOTIDE SEQUENCE [LARGE SCALE GENOMIC DNA]</scope>
    <source>
        <strain evidence="1 2">TIOX110</strain>
    </source>
</reference>
<proteinExistence type="predicted"/>
<organism evidence="1 2">
    <name type="scientific">Okeanomitos corallinicola TIOX110</name>
    <dbReference type="NCBI Taxonomy" id="3133117"/>
    <lineage>
        <taxon>Bacteria</taxon>
        <taxon>Bacillati</taxon>
        <taxon>Cyanobacteriota</taxon>
        <taxon>Cyanophyceae</taxon>
        <taxon>Nostocales</taxon>
        <taxon>Aphanizomenonaceae</taxon>
        <taxon>Okeanomitos</taxon>
    </lineage>
</organism>
<evidence type="ECO:0000313" key="1">
    <source>
        <dbReference type="EMBL" id="WZB87903.1"/>
    </source>
</evidence>
<dbReference type="InterPro" id="IPR012863">
    <property type="entry name" value="DUF1636"/>
</dbReference>
<dbReference type="InterPro" id="IPR036249">
    <property type="entry name" value="Thioredoxin-like_sf"/>
</dbReference>
<protein>
    <submittedName>
        <fullName evidence="1">DUF1636 family protein</fullName>
    </submittedName>
</protein>
<keyword evidence="2" id="KW-1185">Reference proteome</keyword>
<gene>
    <name evidence="1" type="ORF">WJM97_21500</name>
</gene>
<sequence length="140" mass="15210">MTAANISLTSPSSNNTVAAHTLFVCKTCASVWQDGKRVGESGGQKLLREIQETAESWELKDDFPIQEVECMSACSRSCVVAFASAGKLTYLFGDLPTENCAEAILECASKYYSRTDGVLPWSERPEPLKNGILARIPTLS</sequence>
<evidence type="ECO:0000313" key="2">
    <source>
        <dbReference type="Proteomes" id="UP001483337"/>
    </source>
</evidence>
<dbReference type="SUPFAM" id="SSF52833">
    <property type="entry name" value="Thioredoxin-like"/>
    <property type="match status" value="1"/>
</dbReference>
<dbReference type="Gene3D" id="3.40.30.10">
    <property type="entry name" value="Glutaredoxin"/>
    <property type="match status" value="1"/>
</dbReference>
<dbReference type="Pfam" id="PF07845">
    <property type="entry name" value="DUF1636"/>
    <property type="match status" value="1"/>
</dbReference>
<dbReference type="RefSeq" id="WP_353930814.1">
    <property type="nucleotide sequence ID" value="NZ_CP150886.1"/>
</dbReference>
<dbReference type="Proteomes" id="UP001483337">
    <property type="component" value="Chromosome"/>
</dbReference>
<dbReference type="CDD" id="cd02980">
    <property type="entry name" value="TRX_Fd_family"/>
    <property type="match status" value="1"/>
</dbReference>
<accession>A0ABZ2UR96</accession>
<name>A0ABZ2UR96_9CYAN</name>
<dbReference type="EMBL" id="CP150886">
    <property type="protein sequence ID" value="WZB87903.1"/>
    <property type="molecule type" value="Genomic_DNA"/>
</dbReference>